<evidence type="ECO:0000313" key="3">
    <source>
        <dbReference type="Proteomes" id="UP000321938"/>
    </source>
</evidence>
<proteinExistence type="predicted"/>
<dbReference type="Proteomes" id="UP000321938">
    <property type="component" value="Unassembled WGS sequence"/>
</dbReference>
<dbReference type="EMBL" id="VOSB01000018">
    <property type="protein sequence ID" value="TXE16418.1"/>
    <property type="molecule type" value="Genomic_DNA"/>
</dbReference>
<reference evidence="2 3" key="1">
    <citation type="submission" date="2019-08" db="EMBL/GenBank/DDBJ databases">
        <title>Genome of Psychroserpens burtonensis ACAM 167.</title>
        <authorList>
            <person name="Bowman J.P."/>
        </authorList>
    </citation>
    <scope>NUCLEOTIDE SEQUENCE [LARGE SCALE GENOMIC DNA]</scope>
    <source>
        <strain evidence="2 3">ACAM 167</strain>
    </source>
</reference>
<evidence type="ECO:0000256" key="1">
    <source>
        <dbReference type="SAM" id="SignalP"/>
    </source>
</evidence>
<sequence>MMYKRLSLLVITLLLFSCSNDPNTMINHLNGYWEIDEVTLSDGTKKDYNFNDTIDYIEVSDSLSGFRRKLKPNLFGTFETSRSEENFSIKIDDDSLNIYYTTPYSKWKETILNANETQLIILNNTNKDVYIYKRYESLDLDFDTK</sequence>
<accession>A0A5C7B4K4</accession>
<protein>
    <recommendedName>
        <fullName evidence="4">Lipocalin-like domain-containing protein</fullName>
    </recommendedName>
</protein>
<feature type="signal peptide" evidence="1">
    <location>
        <begin position="1"/>
        <end position="22"/>
    </location>
</feature>
<dbReference type="AlphaFoldDB" id="A0A5C7B4K4"/>
<comment type="caution">
    <text evidence="2">The sequence shown here is derived from an EMBL/GenBank/DDBJ whole genome shotgun (WGS) entry which is preliminary data.</text>
</comment>
<dbReference type="PROSITE" id="PS51257">
    <property type="entry name" value="PROKAR_LIPOPROTEIN"/>
    <property type="match status" value="1"/>
</dbReference>
<keyword evidence="3" id="KW-1185">Reference proteome</keyword>
<evidence type="ECO:0000313" key="2">
    <source>
        <dbReference type="EMBL" id="TXE16418.1"/>
    </source>
</evidence>
<organism evidence="2 3">
    <name type="scientific">Psychroserpens burtonensis</name>
    <dbReference type="NCBI Taxonomy" id="49278"/>
    <lineage>
        <taxon>Bacteria</taxon>
        <taxon>Pseudomonadati</taxon>
        <taxon>Bacteroidota</taxon>
        <taxon>Flavobacteriia</taxon>
        <taxon>Flavobacteriales</taxon>
        <taxon>Flavobacteriaceae</taxon>
        <taxon>Psychroserpens</taxon>
    </lineage>
</organism>
<evidence type="ECO:0008006" key="4">
    <source>
        <dbReference type="Google" id="ProtNLM"/>
    </source>
</evidence>
<gene>
    <name evidence="2" type="ORF">ES692_12880</name>
</gene>
<feature type="chain" id="PRO_5022670235" description="Lipocalin-like domain-containing protein" evidence="1">
    <location>
        <begin position="23"/>
        <end position="145"/>
    </location>
</feature>
<dbReference type="STRING" id="1123037.GCA_000425305_02479"/>
<keyword evidence="1" id="KW-0732">Signal</keyword>
<name>A0A5C7B4K4_9FLAO</name>
<dbReference type="OrthoDB" id="1143855at2"/>